<comment type="caution">
    <text evidence="1">The sequence shown here is derived from an EMBL/GenBank/DDBJ whole genome shotgun (WGS) entry which is preliminary data.</text>
</comment>
<dbReference type="AlphaFoldDB" id="A0AAN8IH23"/>
<evidence type="ECO:0000313" key="2">
    <source>
        <dbReference type="Proteomes" id="UP001331761"/>
    </source>
</evidence>
<dbReference type="EMBL" id="WIXE01015605">
    <property type="protein sequence ID" value="KAK5973351.1"/>
    <property type="molecule type" value="Genomic_DNA"/>
</dbReference>
<sequence length="26" mass="3016">CGDPDSSTRIFRCRRICRGVRCTWTA</sequence>
<reference evidence="1 2" key="1">
    <citation type="submission" date="2019-10" db="EMBL/GenBank/DDBJ databases">
        <title>Assembly and Annotation for the nematode Trichostrongylus colubriformis.</title>
        <authorList>
            <person name="Martin J."/>
        </authorList>
    </citation>
    <scope>NUCLEOTIDE SEQUENCE [LARGE SCALE GENOMIC DNA]</scope>
    <source>
        <strain evidence="1">G859</strain>
        <tissue evidence="1">Whole worm</tissue>
    </source>
</reference>
<protein>
    <submittedName>
        <fullName evidence="1">Uncharacterized protein</fullName>
    </submittedName>
</protein>
<name>A0AAN8IH23_TRICO</name>
<proteinExistence type="predicted"/>
<keyword evidence="2" id="KW-1185">Reference proteome</keyword>
<dbReference type="Proteomes" id="UP001331761">
    <property type="component" value="Unassembled WGS sequence"/>
</dbReference>
<organism evidence="1 2">
    <name type="scientific">Trichostrongylus colubriformis</name>
    <name type="common">Black scour worm</name>
    <dbReference type="NCBI Taxonomy" id="6319"/>
    <lineage>
        <taxon>Eukaryota</taxon>
        <taxon>Metazoa</taxon>
        <taxon>Ecdysozoa</taxon>
        <taxon>Nematoda</taxon>
        <taxon>Chromadorea</taxon>
        <taxon>Rhabditida</taxon>
        <taxon>Rhabditina</taxon>
        <taxon>Rhabditomorpha</taxon>
        <taxon>Strongyloidea</taxon>
        <taxon>Trichostrongylidae</taxon>
        <taxon>Trichostrongylus</taxon>
    </lineage>
</organism>
<accession>A0AAN8IH23</accession>
<evidence type="ECO:0000313" key="1">
    <source>
        <dbReference type="EMBL" id="KAK5973351.1"/>
    </source>
</evidence>
<feature type="non-terminal residue" evidence="1">
    <location>
        <position position="1"/>
    </location>
</feature>
<gene>
    <name evidence="1" type="ORF">GCK32_014822</name>
</gene>